<evidence type="ECO:0000313" key="2">
    <source>
        <dbReference type="Proteomes" id="UP000373449"/>
    </source>
</evidence>
<sequence>MSLERHFQDEITFIKSTVQDFADAHPQLPQFIIEESTDPDVERLLDGLAFLTGTLKAKLEQDFPELVQSLLMLLWPNYLRPTPSMTILNASVTGSDNPTLVTKGTVVSDNSLEQPACTFRSCRDLLAHPLNITNTTLSRDIDGEFLFITFSFKNNLPIKNLNQLQLYLGSDNHIGYQLYLMLSHYMQSTVVVINEVELPVNLKFSPVGMTHSDAMLPYPANTNLGNRLLQEYFCFPEGFLFLNMHHNEQNLFPANLQNNTTFGLKIRFTRSFPKNLKIRKDSIRINCVPAVNLFQHDGEPVILTGKKTQYPLVPSYKYPDGFEIFSVEHVESCRRHNRSSKNSNEYTFLPFDSFEHQIQFDKNYQRLYYNINKLKM</sequence>
<dbReference type="AlphaFoldDB" id="A0A484ZUF0"/>
<dbReference type="NCBIfam" id="TIGR03359">
    <property type="entry name" value="VI_chp_6"/>
    <property type="match status" value="1"/>
</dbReference>
<dbReference type="PANTHER" id="PTHR35370">
    <property type="entry name" value="CYTOPLASMIC PROTEIN-RELATED-RELATED"/>
    <property type="match status" value="1"/>
</dbReference>
<protein>
    <submittedName>
        <fullName evidence="1">Uncharacterized protein conserved in bacteria</fullName>
    </submittedName>
</protein>
<evidence type="ECO:0000313" key="1">
    <source>
        <dbReference type="EMBL" id="VFS52547.1"/>
    </source>
</evidence>
<name>A0A484ZUF0_9GAMM</name>
<reference evidence="1 2" key="1">
    <citation type="submission" date="2019-03" db="EMBL/GenBank/DDBJ databases">
        <authorList>
            <consortium name="Pathogen Informatics"/>
        </authorList>
    </citation>
    <scope>NUCLEOTIDE SEQUENCE [LARGE SCALE GENOMIC DNA]</scope>
    <source>
        <strain evidence="1 2">NCTC12282</strain>
    </source>
</reference>
<organism evidence="1 2">
    <name type="scientific">Budvicia aquatica</name>
    <dbReference type="NCBI Taxonomy" id="82979"/>
    <lineage>
        <taxon>Bacteria</taxon>
        <taxon>Pseudomonadati</taxon>
        <taxon>Pseudomonadota</taxon>
        <taxon>Gammaproteobacteria</taxon>
        <taxon>Enterobacterales</taxon>
        <taxon>Budviciaceae</taxon>
        <taxon>Budvicia</taxon>
    </lineage>
</organism>
<accession>A0A484ZUF0</accession>
<dbReference type="PANTHER" id="PTHR35370:SF4">
    <property type="entry name" value="TYPE VI SECRETION SYSTEM BASEPLATE SUBUNIT TSSF"/>
    <property type="match status" value="1"/>
</dbReference>
<gene>
    <name evidence="1" type="ORF">NCTC12282_05875</name>
</gene>
<dbReference type="EMBL" id="CAADJA010000002">
    <property type="protein sequence ID" value="VFS52547.1"/>
    <property type="molecule type" value="Genomic_DNA"/>
</dbReference>
<dbReference type="Pfam" id="PF05947">
    <property type="entry name" value="T6SS_TssF"/>
    <property type="match status" value="1"/>
</dbReference>
<dbReference type="RefSeq" id="WP_134531525.1">
    <property type="nucleotide sequence ID" value="NZ_CAADJA010000002.1"/>
</dbReference>
<dbReference type="InterPro" id="IPR010272">
    <property type="entry name" value="T6SS_TssF"/>
</dbReference>
<dbReference type="Proteomes" id="UP000373449">
    <property type="component" value="Unassembled WGS sequence"/>
</dbReference>
<proteinExistence type="predicted"/>